<keyword evidence="2" id="KW-1185">Reference proteome</keyword>
<protein>
    <submittedName>
        <fullName evidence="1">Uncharacterized protein</fullName>
    </submittedName>
</protein>
<sequence>MPGALRLSTGRKRNANADNQIDHRIYRLHIFLPSLRCIGRTTTAEEKLTCIQTPIGKFQTRKK</sequence>
<evidence type="ECO:0000313" key="1">
    <source>
        <dbReference type="EMBL" id="PON29146.1"/>
    </source>
</evidence>
<dbReference type="EMBL" id="JPDN02000005">
    <property type="protein sequence ID" value="PON29146.1"/>
    <property type="molecule type" value="Genomic_DNA"/>
</dbReference>
<comment type="caution">
    <text evidence="1">The sequence shown here is derived from an EMBL/GenBank/DDBJ whole genome shotgun (WGS) entry which is preliminary data.</text>
</comment>
<reference evidence="1 2" key="1">
    <citation type="journal article" date="2016" name="Genome Announc.">
        <title>Draft Whole-Genome Sequence of Trichoderma gamsii T6085, a Promising Biocontrol Agent of Fusarium Head Blight on Wheat.</title>
        <authorList>
            <person name="Baroncelli R."/>
            <person name="Zapparata A."/>
            <person name="Piaggeschi G."/>
            <person name="Sarrocco S."/>
            <person name="Vannacci G."/>
        </authorList>
    </citation>
    <scope>NUCLEOTIDE SEQUENCE [LARGE SCALE GENOMIC DNA]</scope>
    <source>
        <strain evidence="1 2">T6085</strain>
    </source>
</reference>
<proteinExistence type="predicted"/>
<organism evidence="1 2">
    <name type="scientific">Trichoderma gamsii</name>
    <dbReference type="NCBI Taxonomy" id="398673"/>
    <lineage>
        <taxon>Eukaryota</taxon>
        <taxon>Fungi</taxon>
        <taxon>Dikarya</taxon>
        <taxon>Ascomycota</taxon>
        <taxon>Pezizomycotina</taxon>
        <taxon>Sordariomycetes</taxon>
        <taxon>Hypocreomycetidae</taxon>
        <taxon>Hypocreales</taxon>
        <taxon>Hypocreaceae</taxon>
        <taxon>Trichoderma</taxon>
    </lineage>
</organism>
<accession>A0A2P4ZXY2</accession>
<name>A0A2P4ZXY2_9HYPO</name>
<dbReference type="RefSeq" id="XP_024406360.1">
    <property type="nucleotide sequence ID" value="XM_024548957.1"/>
</dbReference>
<dbReference type="AlphaFoldDB" id="A0A2P4ZXY2"/>
<gene>
    <name evidence="1" type="ORF">TGAM01_v202254</name>
</gene>
<dbReference type="Proteomes" id="UP000054821">
    <property type="component" value="Unassembled WGS sequence"/>
</dbReference>
<evidence type="ECO:0000313" key="2">
    <source>
        <dbReference type="Proteomes" id="UP000054821"/>
    </source>
</evidence>
<dbReference type="GeneID" id="36347395"/>